<dbReference type="InterPro" id="IPR013762">
    <property type="entry name" value="Integrase-like_cat_sf"/>
</dbReference>
<dbReference type="SUPFAM" id="SSF56349">
    <property type="entry name" value="DNA breaking-rejoining enzymes"/>
    <property type="match status" value="1"/>
</dbReference>
<protein>
    <submittedName>
        <fullName evidence="6">Integrase family protein</fullName>
    </submittedName>
</protein>
<evidence type="ECO:0000256" key="4">
    <source>
        <dbReference type="ARBA" id="ARBA00023172"/>
    </source>
</evidence>
<dbReference type="EMBL" id="CP001281">
    <property type="protein sequence ID" value="ACK53837.1"/>
    <property type="molecule type" value="Genomic_DNA"/>
</dbReference>
<dbReference type="PANTHER" id="PTHR30349">
    <property type="entry name" value="PHAGE INTEGRASE-RELATED"/>
    <property type="match status" value="1"/>
</dbReference>
<dbReference type="Pfam" id="PF00589">
    <property type="entry name" value="Phage_integrase"/>
    <property type="match status" value="1"/>
</dbReference>
<dbReference type="PROSITE" id="PS51898">
    <property type="entry name" value="TYR_RECOMBINASE"/>
    <property type="match status" value="1"/>
</dbReference>
<evidence type="ECO:0000313" key="7">
    <source>
        <dbReference type="Proteomes" id="UP000002186"/>
    </source>
</evidence>
<dbReference type="KEGG" id="tmz:Tmz1t_1075"/>
<gene>
    <name evidence="6" type="ordered locus">Tmz1t_1075</name>
</gene>
<comment type="similarity">
    <text evidence="1">Belongs to the 'phage' integrase family.</text>
</comment>
<evidence type="ECO:0000313" key="6">
    <source>
        <dbReference type="EMBL" id="ACK53837.1"/>
    </source>
</evidence>
<dbReference type="GO" id="GO:0003677">
    <property type="term" value="F:DNA binding"/>
    <property type="evidence" value="ECO:0007669"/>
    <property type="project" value="UniProtKB-KW"/>
</dbReference>
<reference evidence="7" key="1">
    <citation type="submission" date="2009-05" db="EMBL/GenBank/DDBJ databases">
        <title>Complete sequence of chromosome of Thauera sp. MZ1T.</title>
        <authorList>
            <consortium name="US DOE Joint Genome Institute"/>
            <person name="Lucas S."/>
            <person name="Copeland A."/>
            <person name="Lapidus A."/>
            <person name="Glavina del Rio T."/>
            <person name="Dalin E."/>
            <person name="Tice H."/>
            <person name="Bruce D."/>
            <person name="Goodwin L."/>
            <person name="Pitluck S."/>
            <person name="Sims D."/>
            <person name="Brettin T."/>
            <person name="Detter J.C."/>
            <person name="Han C."/>
            <person name="Larimer F."/>
            <person name="Land M."/>
            <person name="Hauser L."/>
            <person name="Kyrpides N."/>
            <person name="Mikhailova N."/>
            <person name="Sayler G.S."/>
        </authorList>
    </citation>
    <scope>NUCLEOTIDE SEQUENCE [LARGE SCALE GENOMIC DNA]</scope>
    <source>
        <strain evidence="7">MZ1T</strain>
    </source>
</reference>
<evidence type="ECO:0000256" key="3">
    <source>
        <dbReference type="ARBA" id="ARBA00023125"/>
    </source>
</evidence>
<dbReference type="eggNOG" id="COG0582">
    <property type="taxonomic scope" value="Bacteria"/>
</dbReference>
<dbReference type="GO" id="GO:0006310">
    <property type="term" value="P:DNA recombination"/>
    <property type="evidence" value="ECO:0007669"/>
    <property type="project" value="UniProtKB-KW"/>
</dbReference>
<proteinExistence type="inferred from homology"/>
<dbReference type="GO" id="GO:0015074">
    <property type="term" value="P:DNA integration"/>
    <property type="evidence" value="ECO:0007669"/>
    <property type="project" value="UniProtKB-KW"/>
</dbReference>
<keyword evidence="2" id="KW-0229">DNA integration</keyword>
<evidence type="ECO:0000256" key="1">
    <source>
        <dbReference type="ARBA" id="ARBA00008857"/>
    </source>
</evidence>
<dbReference type="STRING" id="85643.Tmz1t_1075"/>
<keyword evidence="3" id="KW-0238">DNA-binding</keyword>
<dbReference type="PANTHER" id="PTHR30349:SF41">
    <property type="entry name" value="INTEGRASE_RECOMBINASE PROTEIN MJ0367-RELATED"/>
    <property type="match status" value="1"/>
</dbReference>
<dbReference type="InterPro" id="IPR002104">
    <property type="entry name" value="Integrase_catalytic"/>
</dbReference>
<evidence type="ECO:0000259" key="5">
    <source>
        <dbReference type="PROSITE" id="PS51898"/>
    </source>
</evidence>
<dbReference type="HOGENOM" id="CLU_027562_29_0_4"/>
<organism evidence="6 7">
    <name type="scientific">Thauera aminoaromatica</name>
    <dbReference type="NCBI Taxonomy" id="164330"/>
    <lineage>
        <taxon>Bacteria</taxon>
        <taxon>Pseudomonadati</taxon>
        <taxon>Pseudomonadota</taxon>
        <taxon>Betaproteobacteria</taxon>
        <taxon>Rhodocyclales</taxon>
        <taxon>Zoogloeaceae</taxon>
        <taxon>Thauera</taxon>
    </lineage>
</organism>
<dbReference type="InterPro" id="IPR011010">
    <property type="entry name" value="DNA_brk_join_enz"/>
</dbReference>
<name>C4ZJA4_THASP</name>
<dbReference type="InterPro" id="IPR050090">
    <property type="entry name" value="Tyrosine_recombinase_XerCD"/>
</dbReference>
<keyword evidence="7" id="KW-1185">Reference proteome</keyword>
<feature type="domain" description="Tyr recombinase" evidence="5">
    <location>
        <begin position="2"/>
        <end position="188"/>
    </location>
</feature>
<dbReference type="OrthoDB" id="305957at2"/>
<dbReference type="Proteomes" id="UP000002186">
    <property type="component" value="Chromosome"/>
</dbReference>
<dbReference type="AlphaFoldDB" id="C4ZJA4"/>
<sequence>MGQARVMTAAEVRRVLDYVATRPHAARNRALVLMSHWAGLRAKEIAALRCCDVVDGAGRMKEEVLLSVDQTKGKRGRVVYLGTKIRKELATYLRACPPRSDASPLFPTQKAPTRGFTANTMAQFFHKLYKEAGIEGASSHSGRRSYLTTLADKGTSIHILKTLAGHQSISTTAVYLFSSPSQLKAAADLI</sequence>
<accession>C4ZJA4</accession>
<dbReference type="Gene3D" id="1.10.443.10">
    <property type="entry name" value="Intergrase catalytic core"/>
    <property type="match status" value="1"/>
</dbReference>
<keyword evidence="4" id="KW-0233">DNA recombination</keyword>
<reference evidence="6 7" key="2">
    <citation type="journal article" date="2012" name="Stand. Genomic Sci.">
        <title>Complete genome sequence of Thauera aminoaromatica strain MZ1T.</title>
        <authorList>
            <person name="Jiang K."/>
            <person name="Sanseverino J."/>
            <person name="Chauhan A."/>
            <person name="Lucas S."/>
            <person name="Copeland A."/>
            <person name="Lapidus A."/>
            <person name="Del Rio T.G."/>
            <person name="Dalin E."/>
            <person name="Tice H."/>
            <person name="Bruce D."/>
            <person name="Goodwin L."/>
            <person name="Pitluck S."/>
            <person name="Sims D."/>
            <person name="Brettin T."/>
            <person name="Detter J.C."/>
            <person name="Han C."/>
            <person name="Chang Y.J."/>
            <person name="Larimer F."/>
            <person name="Land M."/>
            <person name="Hauser L."/>
            <person name="Kyrpides N.C."/>
            <person name="Mikhailova N."/>
            <person name="Moser S."/>
            <person name="Jegier P."/>
            <person name="Close D."/>
            <person name="Debruyn J.M."/>
            <person name="Wang Y."/>
            <person name="Layton A.C."/>
            <person name="Allen M.S."/>
            <person name="Sayler G.S."/>
        </authorList>
    </citation>
    <scope>NUCLEOTIDE SEQUENCE [LARGE SCALE GENOMIC DNA]</scope>
    <source>
        <strain evidence="6 7">MZ1T</strain>
    </source>
</reference>
<evidence type="ECO:0000256" key="2">
    <source>
        <dbReference type="ARBA" id="ARBA00022908"/>
    </source>
</evidence>